<organism evidence="2 3">
    <name type="scientific">Stylonychia lemnae</name>
    <name type="common">Ciliate</name>
    <dbReference type="NCBI Taxonomy" id="5949"/>
    <lineage>
        <taxon>Eukaryota</taxon>
        <taxon>Sar</taxon>
        <taxon>Alveolata</taxon>
        <taxon>Ciliophora</taxon>
        <taxon>Intramacronucleata</taxon>
        <taxon>Spirotrichea</taxon>
        <taxon>Stichotrichia</taxon>
        <taxon>Sporadotrichida</taxon>
        <taxon>Oxytrichidae</taxon>
        <taxon>Stylonychinae</taxon>
        <taxon>Stylonychia</taxon>
    </lineage>
</organism>
<name>A0A078AHR2_STYLE</name>
<gene>
    <name evidence="2" type="primary">Contig10080.g10772</name>
    <name evidence="2" type="ORF">STYLEM_10422</name>
</gene>
<feature type="transmembrane region" description="Helical" evidence="1">
    <location>
        <begin position="104"/>
        <end position="126"/>
    </location>
</feature>
<keyword evidence="1" id="KW-0812">Transmembrane</keyword>
<dbReference type="EMBL" id="CCKQ01009898">
    <property type="protein sequence ID" value="CDW81406.1"/>
    <property type="molecule type" value="Genomic_DNA"/>
</dbReference>
<reference evidence="2 3" key="1">
    <citation type="submission" date="2014-06" db="EMBL/GenBank/DDBJ databases">
        <authorList>
            <person name="Swart Estienne"/>
        </authorList>
    </citation>
    <scope>NUCLEOTIDE SEQUENCE [LARGE SCALE GENOMIC DNA]</scope>
    <source>
        <strain evidence="2 3">130c</strain>
    </source>
</reference>
<dbReference type="Proteomes" id="UP000039865">
    <property type="component" value="Unassembled WGS sequence"/>
</dbReference>
<keyword evidence="1" id="KW-0472">Membrane</keyword>
<accession>A0A078AHR2</accession>
<dbReference type="InParanoid" id="A0A078AHR2"/>
<evidence type="ECO:0000313" key="3">
    <source>
        <dbReference type="Proteomes" id="UP000039865"/>
    </source>
</evidence>
<evidence type="ECO:0000313" key="2">
    <source>
        <dbReference type="EMBL" id="CDW81406.1"/>
    </source>
</evidence>
<proteinExistence type="predicted"/>
<protein>
    <recommendedName>
        <fullName evidence="4">Transmembrane protein</fullName>
    </recommendedName>
</protein>
<sequence>MTDQNQQEGNGLNKKLILLLIYSMGILEKRVKVIANLSSHVKVIEMKEVINRSLKDNISARLNMTLVFYKQGFCIQLCYQLKRGLQQKEWFISMRADIEIYTGFYLLLKMIIGFKVWMLLWVAMYWQYLRIRYFLSSDTKGVKQYLAEQTDLNIASRPTFQSHCLIF</sequence>
<keyword evidence="3" id="KW-1185">Reference proteome</keyword>
<dbReference type="AlphaFoldDB" id="A0A078AHR2"/>
<keyword evidence="1" id="KW-1133">Transmembrane helix</keyword>
<evidence type="ECO:0008006" key="4">
    <source>
        <dbReference type="Google" id="ProtNLM"/>
    </source>
</evidence>
<evidence type="ECO:0000256" key="1">
    <source>
        <dbReference type="SAM" id="Phobius"/>
    </source>
</evidence>